<name>A0ABD5PKR2_9EURY</name>
<feature type="transmembrane region" description="Helical" evidence="1">
    <location>
        <begin position="18"/>
        <end position="45"/>
    </location>
</feature>
<feature type="transmembrane region" description="Helical" evidence="1">
    <location>
        <begin position="212"/>
        <end position="229"/>
    </location>
</feature>
<evidence type="ECO:0000313" key="3">
    <source>
        <dbReference type="EMBL" id="MFC4540997.1"/>
    </source>
</evidence>
<dbReference type="InterPro" id="IPR036938">
    <property type="entry name" value="PAP2/HPO_sf"/>
</dbReference>
<dbReference type="SUPFAM" id="SSF48317">
    <property type="entry name" value="Acid phosphatase/Vanadium-dependent haloperoxidase"/>
    <property type="match status" value="1"/>
</dbReference>
<evidence type="ECO:0000259" key="2">
    <source>
        <dbReference type="SMART" id="SM00014"/>
    </source>
</evidence>
<dbReference type="PANTHER" id="PTHR14969">
    <property type="entry name" value="SPHINGOSINE-1-PHOSPHATE PHOSPHOHYDROLASE"/>
    <property type="match status" value="1"/>
</dbReference>
<feature type="transmembrane region" description="Helical" evidence="1">
    <location>
        <begin position="137"/>
        <end position="156"/>
    </location>
</feature>
<organism evidence="3 4">
    <name type="scientific">Halosolutus amylolyticus</name>
    <dbReference type="NCBI Taxonomy" id="2932267"/>
    <lineage>
        <taxon>Archaea</taxon>
        <taxon>Methanobacteriati</taxon>
        <taxon>Methanobacteriota</taxon>
        <taxon>Stenosarchaea group</taxon>
        <taxon>Halobacteria</taxon>
        <taxon>Halobacteriales</taxon>
        <taxon>Natrialbaceae</taxon>
        <taxon>Halosolutus</taxon>
    </lineage>
</organism>
<feature type="transmembrane region" description="Helical" evidence="1">
    <location>
        <begin position="188"/>
        <end position="206"/>
    </location>
</feature>
<proteinExistence type="predicted"/>
<protein>
    <submittedName>
        <fullName evidence="3">Phosphatase PAP2 family protein</fullName>
    </submittedName>
</protein>
<comment type="caution">
    <text evidence="3">The sequence shown here is derived from an EMBL/GenBank/DDBJ whole genome shotgun (WGS) entry which is preliminary data.</text>
</comment>
<evidence type="ECO:0000256" key="1">
    <source>
        <dbReference type="SAM" id="Phobius"/>
    </source>
</evidence>
<dbReference type="Gene3D" id="1.20.144.10">
    <property type="entry name" value="Phosphatidic acid phosphatase type 2/haloperoxidase"/>
    <property type="match status" value="1"/>
</dbReference>
<accession>A0ABD5PKR2</accession>
<dbReference type="InterPro" id="IPR000326">
    <property type="entry name" value="PAP2/HPO"/>
</dbReference>
<dbReference type="SMART" id="SM00014">
    <property type="entry name" value="acidPPc"/>
    <property type="match status" value="1"/>
</dbReference>
<feature type="transmembrane region" description="Helical" evidence="1">
    <location>
        <begin position="54"/>
        <end position="75"/>
    </location>
</feature>
<dbReference type="AlphaFoldDB" id="A0ABD5PKR2"/>
<reference evidence="3 4" key="1">
    <citation type="journal article" date="2019" name="Int. J. Syst. Evol. Microbiol.">
        <title>The Global Catalogue of Microorganisms (GCM) 10K type strain sequencing project: providing services to taxonomists for standard genome sequencing and annotation.</title>
        <authorList>
            <consortium name="The Broad Institute Genomics Platform"/>
            <consortium name="The Broad Institute Genome Sequencing Center for Infectious Disease"/>
            <person name="Wu L."/>
            <person name="Ma J."/>
        </authorList>
    </citation>
    <scope>NUCLEOTIDE SEQUENCE [LARGE SCALE GENOMIC DNA]</scope>
    <source>
        <strain evidence="3 4">WLHS5</strain>
    </source>
</reference>
<keyword evidence="1" id="KW-1133">Transmembrane helix</keyword>
<evidence type="ECO:0000313" key="4">
    <source>
        <dbReference type="Proteomes" id="UP001595898"/>
    </source>
</evidence>
<feature type="transmembrane region" description="Helical" evidence="1">
    <location>
        <begin position="249"/>
        <end position="270"/>
    </location>
</feature>
<keyword evidence="1" id="KW-0812">Transmembrane</keyword>
<feature type="domain" description="Phosphatidic acid phosphatase type 2/haloperoxidase" evidence="2">
    <location>
        <begin position="55"/>
        <end position="177"/>
    </location>
</feature>
<dbReference type="Proteomes" id="UP001595898">
    <property type="component" value="Unassembled WGS sequence"/>
</dbReference>
<dbReference type="RefSeq" id="WP_250139147.1">
    <property type="nucleotide sequence ID" value="NZ_JALIQP010000001.1"/>
</dbReference>
<feature type="transmembrane region" description="Helical" evidence="1">
    <location>
        <begin position="112"/>
        <end position="130"/>
    </location>
</feature>
<keyword evidence="1" id="KW-0472">Membrane</keyword>
<gene>
    <name evidence="3" type="ORF">ACFO5R_03520</name>
</gene>
<dbReference type="EMBL" id="JBHSFA010000002">
    <property type="protein sequence ID" value="MFC4540997.1"/>
    <property type="molecule type" value="Genomic_DNA"/>
</dbReference>
<dbReference type="Pfam" id="PF01569">
    <property type="entry name" value="PAP2"/>
    <property type="match status" value="1"/>
</dbReference>
<keyword evidence="4" id="KW-1185">Reference proteome</keyword>
<feature type="transmembrane region" description="Helical" evidence="1">
    <location>
        <begin position="276"/>
        <end position="294"/>
    </location>
</feature>
<dbReference type="PANTHER" id="PTHR14969:SF13">
    <property type="entry name" value="AT30094P"/>
    <property type="match status" value="1"/>
</dbReference>
<sequence length="321" mass="33199">MSRGIGEFGPIQEFVPEWAAVVVALVTQLGDVWFLSLIVGALYWVSAREDRERAAVFVGLPLIGLSVVTGLKYVFALPRPDRPLAQLETVPVLAQPLYEATAYASGYGFPSGHAMMTTVVYGYLALALSVGTARQRVAGAAALVAAVCLSRVALGVHYLVDVLAGVLVGLAVLLVTTRLLARYRTEAGTVVFALAIGASAFAVVSSGGDPDAVLLLGASLGAFGAWQLLRLASALSAADRPADDRRSLVARGVLAVAAFVPLLAAPVFVLPPSVPALGGAIGLAVAVGVAVPVARHSDPVTEGLRTLPGACWRRVAVAFRR</sequence>
<feature type="transmembrane region" description="Helical" evidence="1">
    <location>
        <begin position="162"/>
        <end position="181"/>
    </location>
</feature>